<feature type="compositionally biased region" description="Basic and acidic residues" evidence="1">
    <location>
        <begin position="14"/>
        <end position="23"/>
    </location>
</feature>
<name>A0A4C1T797_EUMVA</name>
<dbReference type="PANTHER" id="PTHR45872">
    <property type="entry name" value="RHO GUANINE NUCLEOTIDE EXCHANGE FACTOR 2, ISOFORM D"/>
    <property type="match status" value="1"/>
</dbReference>
<protein>
    <recommendedName>
        <fullName evidence="2">Regulator of G protein signalling-like domain-containing protein</fullName>
    </recommendedName>
</protein>
<evidence type="ECO:0000259" key="2">
    <source>
        <dbReference type="Pfam" id="PF09128"/>
    </source>
</evidence>
<evidence type="ECO:0000313" key="3">
    <source>
        <dbReference type="EMBL" id="GBP09348.1"/>
    </source>
</evidence>
<comment type="caution">
    <text evidence="3">The sequence shown here is derived from an EMBL/GenBank/DDBJ whole genome shotgun (WGS) entry which is preliminary data.</text>
</comment>
<dbReference type="GO" id="GO:0001664">
    <property type="term" value="F:G protein-coupled receptor binding"/>
    <property type="evidence" value="ECO:0007669"/>
    <property type="project" value="TreeGrafter"/>
</dbReference>
<dbReference type="SUPFAM" id="SSF48097">
    <property type="entry name" value="Regulator of G-protein signaling, RGS"/>
    <property type="match status" value="1"/>
</dbReference>
<keyword evidence="4" id="KW-1185">Reference proteome</keyword>
<dbReference type="PANTHER" id="PTHR45872:SF2">
    <property type="entry name" value="RHO GUANINE NUCLEOTIDE EXCHANGE FACTOR 2, ISOFORM D"/>
    <property type="match status" value="1"/>
</dbReference>
<proteinExistence type="predicted"/>
<feature type="region of interest" description="Disordered" evidence="1">
    <location>
        <begin position="313"/>
        <end position="342"/>
    </location>
</feature>
<dbReference type="InterPro" id="IPR036305">
    <property type="entry name" value="RGS_sf"/>
</dbReference>
<dbReference type="EMBL" id="BGZK01008667">
    <property type="protein sequence ID" value="GBP09348.1"/>
    <property type="molecule type" value="Genomic_DNA"/>
</dbReference>
<dbReference type="Proteomes" id="UP000299102">
    <property type="component" value="Unassembled WGS sequence"/>
</dbReference>
<dbReference type="GO" id="GO:0005085">
    <property type="term" value="F:guanyl-nucleotide exchange factor activity"/>
    <property type="evidence" value="ECO:0007669"/>
    <property type="project" value="InterPro"/>
</dbReference>
<dbReference type="InterPro" id="IPR044926">
    <property type="entry name" value="RGS_subdomain_2"/>
</dbReference>
<dbReference type="InterPro" id="IPR015212">
    <property type="entry name" value="RGS-like_dom"/>
</dbReference>
<sequence length="342" mass="38599">MNKHRRVVSSPDNMHARHPERQLKTNSGSWELIEKDDEETPPGTPPPPYRHAHSARYVGNEDSVHEHGGPLARVAFLESHHFTPLAGAISPPPSSHSSRIQAAQTSVSQKEIISMEDEDGSDQEGPFIDENGPFNSLQRLLETENVAFLAVFLNYVLSNSEPAPLLFYLITALYKEGTSKDMQTLLAWGTIYGPTDAQLMEAKGDKQKSSIFEETLMKKLQYLIDEYEKDLPAEDPKTGFMFGSIDSYTSNIYYTFSSEQYYRSGPSFHCKLNIHRPCSKILEENCPGPLPQAKRKDKDVHSDSKISKLIMGKIRPKTSTDMSGDKRQRQDTEDFDPMDFPI</sequence>
<dbReference type="Gene3D" id="1.10.167.10">
    <property type="entry name" value="Regulator of G-protein Signalling 4, domain 2"/>
    <property type="match status" value="1"/>
</dbReference>
<dbReference type="GO" id="GO:0007186">
    <property type="term" value="P:G protein-coupled receptor signaling pathway"/>
    <property type="evidence" value="ECO:0007669"/>
    <property type="project" value="TreeGrafter"/>
</dbReference>
<feature type="region of interest" description="Disordered" evidence="1">
    <location>
        <begin position="1"/>
        <end position="53"/>
    </location>
</feature>
<dbReference type="STRING" id="151549.A0A4C1T797"/>
<evidence type="ECO:0000313" key="4">
    <source>
        <dbReference type="Proteomes" id="UP000299102"/>
    </source>
</evidence>
<feature type="non-terminal residue" evidence="3">
    <location>
        <position position="342"/>
    </location>
</feature>
<dbReference type="OrthoDB" id="2272012at2759"/>
<dbReference type="GO" id="GO:0005737">
    <property type="term" value="C:cytoplasm"/>
    <property type="evidence" value="ECO:0007669"/>
    <property type="project" value="InterPro"/>
</dbReference>
<feature type="domain" description="Regulator of G protein signalling-like" evidence="2">
    <location>
        <begin position="131"/>
        <end position="184"/>
    </location>
</feature>
<dbReference type="Pfam" id="PF09128">
    <property type="entry name" value="RGS-like"/>
    <property type="match status" value="1"/>
</dbReference>
<accession>A0A4C1T797</accession>
<dbReference type="AlphaFoldDB" id="A0A4C1T797"/>
<gene>
    <name evidence="3" type="ORF">EVAR_73804_1</name>
</gene>
<feature type="compositionally biased region" description="Acidic residues" evidence="1">
    <location>
        <begin position="333"/>
        <end position="342"/>
    </location>
</feature>
<organism evidence="3 4">
    <name type="scientific">Eumeta variegata</name>
    <name type="common">Bagworm moth</name>
    <name type="synonym">Eumeta japonica</name>
    <dbReference type="NCBI Taxonomy" id="151549"/>
    <lineage>
        <taxon>Eukaryota</taxon>
        <taxon>Metazoa</taxon>
        <taxon>Ecdysozoa</taxon>
        <taxon>Arthropoda</taxon>
        <taxon>Hexapoda</taxon>
        <taxon>Insecta</taxon>
        <taxon>Pterygota</taxon>
        <taxon>Neoptera</taxon>
        <taxon>Endopterygota</taxon>
        <taxon>Lepidoptera</taxon>
        <taxon>Glossata</taxon>
        <taxon>Ditrysia</taxon>
        <taxon>Tineoidea</taxon>
        <taxon>Psychidae</taxon>
        <taxon>Oiketicinae</taxon>
        <taxon>Eumeta</taxon>
    </lineage>
</organism>
<reference evidence="3 4" key="1">
    <citation type="journal article" date="2019" name="Commun. Biol.">
        <title>The bagworm genome reveals a unique fibroin gene that provides high tensile strength.</title>
        <authorList>
            <person name="Kono N."/>
            <person name="Nakamura H."/>
            <person name="Ohtoshi R."/>
            <person name="Tomita M."/>
            <person name="Numata K."/>
            <person name="Arakawa K."/>
        </authorList>
    </citation>
    <scope>NUCLEOTIDE SEQUENCE [LARGE SCALE GENOMIC DNA]</scope>
</reference>
<evidence type="ECO:0000256" key="1">
    <source>
        <dbReference type="SAM" id="MobiDB-lite"/>
    </source>
</evidence>
<feature type="compositionally biased region" description="Basic and acidic residues" evidence="1">
    <location>
        <begin position="323"/>
        <end position="332"/>
    </location>
</feature>